<evidence type="ECO:0000256" key="1">
    <source>
        <dbReference type="SAM" id="Coils"/>
    </source>
</evidence>
<accession>A0A368XB16</accession>
<dbReference type="OrthoDB" id="9795565at2"/>
<evidence type="ECO:0000313" key="3">
    <source>
        <dbReference type="EMBL" id="RCW63607.1"/>
    </source>
</evidence>
<protein>
    <submittedName>
        <fullName evidence="3">AAA domain-containing protein</fullName>
    </submittedName>
</protein>
<evidence type="ECO:0000313" key="4">
    <source>
        <dbReference type="Proteomes" id="UP000252884"/>
    </source>
</evidence>
<organism evidence="3 4">
    <name type="scientific">Pseudorhodoferax soli</name>
    <dbReference type="NCBI Taxonomy" id="545864"/>
    <lineage>
        <taxon>Bacteria</taxon>
        <taxon>Pseudomonadati</taxon>
        <taxon>Pseudomonadota</taxon>
        <taxon>Betaproteobacteria</taxon>
        <taxon>Burkholderiales</taxon>
        <taxon>Comamonadaceae</taxon>
    </lineage>
</organism>
<name>A0A368XB16_9BURK</name>
<sequence length="247" mass="27214">MLKSIEKIKGLGVYQSYVKPAGTQDFGLKNLIYGWNYSGKTTLSRLFAQLESRSPNPDLTGCEFTFGGLEEPITEKNFSRCGLSVRVFNSDFISANLHFNGQSFNPILLLGKDSEEALRSIDHLSARIKTAEHIQRRLNERIDELKTRVANAKTDTAKTIRQRLKIDPYTASHLGQDLLAVSKLQSQLLEENELAAAIELALTPDSEKPSTVEKILSSPSIVKLHSEAVTVLAATPSVASMLAPTQN</sequence>
<dbReference type="InterPro" id="IPR026866">
    <property type="entry name" value="CR006_AAA"/>
</dbReference>
<evidence type="ECO:0000259" key="2">
    <source>
        <dbReference type="Pfam" id="PF13166"/>
    </source>
</evidence>
<feature type="domain" description="Protein CR006 P-loop" evidence="2">
    <location>
        <begin position="20"/>
        <end position="216"/>
    </location>
</feature>
<reference evidence="3 4" key="1">
    <citation type="submission" date="2018-07" db="EMBL/GenBank/DDBJ databases">
        <title>Genomic Encyclopedia of Type Strains, Phase IV (KMG-IV): sequencing the most valuable type-strain genomes for metagenomic binning, comparative biology and taxonomic classification.</title>
        <authorList>
            <person name="Goeker M."/>
        </authorList>
    </citation>
    <scope>NUCLEOTIDE SEQUENCE [LARGE SCALE GENOMIC DNA]</scope>
    <source>
        <strain evidence="3 4">DSM 21634</strain>
    </source>
</reference>
<dbReference type="EMBL" id="QPJK01000018">
    <property type="protein sequence ID" value="RCW63607.1"/>
    <property type="molecule type" value="Genomic_DNA"/>
</dbReference>
<keyword evidence="1" id="KW-0175">Coiled coil</keyword>
<feature type="coiled-coil region" evidence="1">
    <location>
        <begin position="121"/>
        <end position="155"/>
    </location>
</feature>
<gene>
    <name evidence="3" type="ORF">DES41_1183</name>
</gene>
<dbReference type="RefSeq" id="WP_114472594.1">
    <property type="nucleotide sequence ID" value="NZ_QPJK01000018.1"/>
</dbReference>
<dbReference type="Pfam" id="PF13166">
    <property type="entry name" value="AAA_13"/>
    <property type="match status" value="1"/>
</dbReference>
<keyword evidence="4" id="KW-1185">Reference proteome</keyword>
<proteinExistence type="predicted"/>
<dbReference type="AlphaFoldDB" id="A0A368XB16"/>
<dbReference type="Proteomes" id="UP000252884">
    <property type="component" value="Unassembled WGS sequence"/>
</dbReference>
<comment type="caution">
    <text evidence="3">The sequence shown here is derived from an EMBL/GenBank/DDBJ whole genome shotgun (WGS) entry which is preliminary data.</text>
</comment>